<name>A0A2A6CGJ2_PRIPA</name>
<feature type="compositionally biased region" description="Basic and acidic residues" evidence="1">
    <location>
        <begin position="448"/>
        <end position="457"/>
    </location>
</feature>
<feature type="region of interest" description="Disordered" evidence="1">
    <location>
        <begin position="137"/>
        <end position="162"/>
    </location>
</feature>
<feature type="region of interest" description="Disordered" evidence="1">
    <location>
        <begin position="1441"/>
        <end position="1464"/>
    </location>
</feature>
<feature type="domain" description="KANSL3 helical" evidence="2">
    <location>
        <begin position="1430"/>
        <end position="1574"/>
    </location>
</feature>
<reference evidence="3" key="2">
    <citation type="submission" date="2022-06" db="UniProtKB">
        <authorList>
            <consortium name="EnsemblMetazoa"/>
        </authorList>
    </citation>
    <scope>IDENTIFICATION</scope>
    <source>
        <strain evidence="3">PS312</strain>
    </source>
</reference>
<accession>A0A2A6CGJ2</accession>
<feature type="region of interest" description="Disordered" evidence="1">
    <location>
        <begin position="2135"/>
        <end position="2178"/>
    </location>
</feature>
<feature type="compositionally biased region" description="Low complexity" evidence="1">
    <location>
        <begin position="1"/>
        <end position="18"/>
    </location>
</feature>
<feature type="compositionally biased region" description="Basic residues" evidence="1">
    <location>
        <begin position="1149"/>
        <end position="1165"/>
    </location>
</feature>
<feature type="compositionally biased region" description="Basic and acidic residues" evidence="1">
    <location>
        <begin position="247"/>
        <end position="256"/>
    </location>
</feature>
<feature type="compositionally biased region" description="Basic and acidic residues" evidence="1">
    <location>
        <begin position="657"/>
        <end position="668"/>
    </location>
</feature>
<feature type="compositionally biased region" description="Low complexity" evidence="1">
    <location>
        <begin position="907"/>
        <end position="916"/>
    </location>
</feature>
<feature type="compositionally biased region" description="Basic and acidic residues" evidence="1">
    <location>
        <begin position="100"/>
        <end position="116"/>
    </location>
</feature>
<feature type="compositionally biased region" description="Basic and acidic residues" evidence="1">
    <location>
        <begin position="961"/>
        <end position="974"/>
    </location>
</feature>
<gene>
    <name evidence="3" type="primary">WBGene00118559</name>
</gene>
<feature type="compositionally biased region" description="Polar residues" evidence="1">
    <location>
        <begin position="1603"/>
        <end position="1620"/>
    </location>
</feature>
<feature type="region of interest" description="Disordered" evidence="1">
    <location>
        <begin position="2023"/>
        <end position="2105"/>
    </location>
</feature>
<feature type="compositionally biased region" description="Basic and acidic residues" evidence="1">
    <location>
        <begin position="793"/>
        <end position="807"/>
    </location>
</feature>
<feature type="compositionally biased region" description="Acidic residues" evidence="1">
    <location>
        <begin position="436"/>
        <end position="447"/>
    </location>
</feature>
<feature type="compositionally biased region" description="Basic and acidic residues" evidence="1">
    <location>
        <begin position="917"/>
        <end position="951"/>
    </location>
</feature>
<proteinExistence type="predicted"/>
<feature type="compositionally biased region" description="Polar residues" evidence="1">
    <location>
        <begin position="2139"/>
        <end position="2150"/>
    </location>
</feature>
<feature type="compositionally biased region" description="Low complexity" evidence="1">
    <location>
        <begin position="2151"/>
        <end position="2165"/>
    </location>
</feature>
<feature type="compositionally biased region" description="Polar residues" evidence="1">
    <location>
        <begin position="43"/>
        <end position="54"/>
    </location>
</feature>
<evidence type="ECO:0000313" key="3">
    <source>
        <dbReference type="EnsemblMetazoa" id="PPA29005.1"/>
    </source>
</evidence>
<feature type="compositionally biased region" description="Low complexity" evidence="1">
    <location>
        <begin position="1128"/>
        <end position="1148"/>
    </location>
</feature>
<feature type="compositionally biased region" description="Basic and acidic residues" evidence="1">
    <location>
        <begin position="469"/>
        <end position="487"/>
    </location>
</feature>
<feature type="compositionally biased region" description="Acidic residues" evidence="1">
    <location>
        <begin position="604"/>
        <end position="626"/>
    </location>
</feature>
<feature type="region of interest" description="Disordered" evidence="1">
    <location>
        <begin position="692"/>
        <end position="734"/>
    </location>
</feature>
<feature type="compositionally biased region" description="Acidic residues" evidence="1">
    <location>
        <begin position="1102"/>
        <end position="1112"/>
    </location>
</feature>
<feature type="compositionally biased region" description="Basic and acidic residues" evidence="1">
    <location>
        <begin position="32"/>
        <end position="42"/>
    </location>
</feature>
<dbReference type="Proteomes" id="UP000005239">
    <property type="component" value="Unassembled WGS sequence"/>
</dbReference>
<accession>A0A8R1YN14</accession>
<feature type="compositionally biased region" description="Acidic residues" evidence="1">
    <location>
        <begin position="1448"/>
        <end position="1463"/>
    </location>
</feature>
<evidence type="ECO:0000256" key="1">
    <source>
        <dbReference type="SAM" id="MobiDB-lite"/>
    </source>
</evidence>
<dbReference type="GO" id="GO:0045944">
    <property type="term" value="P:positive regulation of transcription by RNA polymerase II"/>
    <property type="evidence" value="ECO:0000318"/>
    <property type="project" value="GO_Central"/>
</dbReference>
<feature type="compositionally biased region" description="Low complexity" evidence="1">
    <location>
        <begin position="984"/>
        <end position="1000"/>
    </location>
</feature>
<keyword evidence="4" id="KW-1185">Reference proteome</keyword>
<feature type="compositionally biased region" description="Basic and acidic residues" evidence="1">
    <location>
        <begin position="821"/>
        <end position="841"/>
    </location>
</feature>
<dbReference type="PANTHER" id="PTHR13136:SF16">
    <property type="entry name" value="KAT8 REGULATORY NSL COMPLEX SUBUNIT 3"/>
    <property type="match status" value="1"/>
</dbReference>
<feature type="compositionally biased region" description="Low complexity" evidence="1">
    <location>
        <begin position="2096"/>
        <end position="2105"/>
    </location>
</feature>
<feature type="region of interest" description="Disordered" evidence="1">
    <location>
        <begin position="1996"/>
        <end position="2015"/>
    </location>
</feature>
<feature type="region of interest" description="Disordered" evidence="1">
    <location>
        <begin position="1128"/>
        <end position="1165"/>
    </location>
</feature>
<feature type="region of interest" description="Disordered" evidence="1">
    <location>
        <begin position="1594"/>
        <end position="1620"/>
    </location>
</feature>
<dbReference type="GO" id="GO:0044545">
    <property type="term" value="C:NSL complex"/>
    <property type="evidence" value="ECO:0000318"/>
    <property type="project" value="GO_Central"/>
</dbReference>
<feature type="compositionally biased region" description="Acidic residues" evidence="1">
    <location>
        <begin position="274"/>
        <end position="284"/>
    </location>
</feature>
<dbReference type="Pfam" id="PF23154">
    <property type="entry name" value="KANSL3_1st"/>
    <property type="match status" value="1"/>
</dbReference>
<feature type="region of interest" description="Disordered" evidence="1">
    <location>
        <begin position="193"/>
        <end position="668"/>
    </location>
</feature>
<evidence type="ECO:0000313" key="4">
    <source>
        <dbReference type="Proteomes" id="UP000005239"/>
    </source>
</evidence>
<organism evidence="3 4">
    <name type="scientific">Pristionchus pacificus</name>
    <name type="common">Parasitic nematode worm</name>
    <dbReference type="NCBI Taxonomy" id="54126"/>
    <lineage>
        <taxon>Eukaryota</taxon>
        <taxon>Metazoa</taxon>
        <taxon>Ecdysozoa</taxon>
        <taxon>Nematoda</taxon>
        <taxon>Chromadorea</taxon>
        <taxon>Rhabditida</taxon>
        <taxon>Rhabditina</taxon>
        <taxon>Diplogasteromorpha</taxon>
        <taxon>Diplogasteroidea</taxon>
        <taxon>Neodiplogasteridae</taxon>
        <taxon>Pristionchus</taxon>
    </lineage>
</organism>
<feature type="compositionally biased region" description="Polar residues" evidence="1">
    <location>
        <begin position="19"/>
        <end position="31"/>
    </location>
</feature>
<feature type="region of interest" description="Disordered" evidence="1">
    <location>
        <begin position="746"/>
        <end position="1112"/>
    </location>
</feature>
<reference evidence="4" key="1">
    <citation type="journal article" date="2008" name="Nat. Genet.">
        <title>The Pristionchus pacificus genome provides a unique perspective on nematode lifestyle and parasitism.</title>
        <authorList>
            <person name="Dieterich C."/>
            <person name="Clifton S.W."/>
            <person name="Schuster L.N."/>
            <person name="Chinwalla A."/>
            <person name="Delehaunty K."/>
            <person name="Dinkelacker I."/>
            <person name="Fulton L."/>
            <person name="Fulton R."/>
            <person name="Godfrey J."/>
            <person name="Minx P."/>
            <person name="Mitreva M."/>
            <person name="Roeseler W."/>
            <person name="Tian H."/>
            <person name="Witte H."/>
            <person name="Yang S.P."/>
            <person name="Wilson R.K."/>
            <person name="Sommer R.J."/>
        </authorList>
    </citation>
    <scope>NUCLEOTIDE SEQUENCE [LARGE SCALE GENOMIC DNA]</scope>
    <source>
        <strain evidence="4">PS312</strain>
    </source>
</reference>
<feature type="compositionally biased region" description="Polar residues" evidence="1">
    <location>
        <begin position="699"/>
        <end position="734"/>
    </location>
</feature>
<feature type="compositionally biased region" description="Basic residues" evidence="1">
    <location>
        <begin position="1070"/>
        <end position="1086"/>
    </location>
</feature>
<dbReference type="InterPro" id="IPR056519">
    <property type="entry name" value="KANSL3_1st"/>
</dbReference>
<feature type="region of interest" description="Disordered" evidence="1">
    <location>
        <begin position="1298"/>
        <end position="1317"/>
    </location>
</feature>
<feature type="compositionally biased region" description="Low complexity" evidence="1">
    <location>
        <begin position="580"/>
        <end position="589"/>
    </location>
</feature>
<protein>
    <submittedName>
        <fullName evidence="3">Sumv-2</fullName>
    </submittedName>
</protein>
<dbReference type="InterPro" id="IPR026555">
    <property type="entry name" value="NSL3/Tex30"/>
</dbReference>
<dbReference type="EnsemblMetazoa" id="PPA29005.1">
    <property type="protein sequence ID" value="PPA29005.1"/>
    <property type="gene ID" value="WBGene00118559"/>
</dbReference>
<dbReference type="PANTHER" id="PTHR13136">
    <property type="entry name" value="TESTIS DEVELOPMENT PROTEIN PRTD"/>
    <property type="match status" value="1"/>
</dbReference>
<feature type="region of interest" description="Disordered" evidence="1">
    <location>
        <begin position="1"/>
        <end position="116"/>
    </location>
</feature>
<dbReference type="OrthoDB" id="6415022at2759"/>
<feature type="compositionally biased region" description="Basic and acidic residues" evidence="1">
    <location>
        <begin position="1032"/>
        <end position="1044"/>
    </location>
</feature>
<sequence>MSDADGGTSTSRSTRRSGVNTPHKSATQSTMVDKRDSSREESQTSQASSDSRTFANREEKNLFTPSYGGNLFTAPTSSKRETKRNSRFSPPPPDKKTKKVGAEKSTGEKEASSLKDCSDAYVENLRSKKTTITSEVFELPPDFGGSGPDLYRKVGRTDGSTVTAAKTKCVARSKSTGPRVSFPPKLTTPTATALAAFDFTEPSSSKSRAKPRGKSVPRAGVTVVKKEPLDEEEEEDIPPRGRRKIKRLQEKEKEEMETPQSSRGRHKKVKEEPIEYSDNGEVDEVPVVIQPKRGRKSQGSLPPPTIARFVSGGRRGSVAPVVVKQEPLDDEEEDQSIVRRSSMKGNQGLKGIMKTEGDDAVPVPSKGPRKSVSMKDISPQPSTSDVPLPPTERSISRKRGRSAGAKAIPEVKGPTEEPPAKRNFPRRSTRSTGGSEDAEEGMEMEMEETSKEKEKTPGKRGRRTSQQILKDDLTEQEKAAAKDDEGKRIRRRSSRSQGEESIDAASTSSEKAVAIPTLKRKPGKINSESKAKGQPAEVEEMIDGEGMKKEEGNESIGEEEQKTKRQSGGGETKESEKKVSTSSVDDTSSMLVDESAEEPSGYLEGEDSSQEYDTEEHDESMIEEDEHASTSAVPLKRGPGRPRKEKGAPKTPRKIKEKVEPIVRDKRPVMRNPKFAEYETEYDGSMIPSRRASAGAGIGSTSRNSTGVPLTVSVPSSRVNVSTPSPVVNAPSGSALSIMRNNRMKVLPSIRSPSPTVTERPLVRRKKASLGMLTPAVASLADAPLLESTAAAAEKEKKMKEEEDKPGPSRQRRSSANNKGKTSEQKIEEEGEKEKKVEKSVARKISGELARLAEYGSSSENESTVEEKAPTDTIWITPDCIRGKPSASLPIEQTPVTGRLKEKKEAVVPVESVESVGEVKKEEVKDEEKQDKEDSSKPEDITVDSGEKKEETTEDVLARWVESRKAVDQEREEAGLPPLPHEPAPISSRASRRSINAPARFGDYDLNYGERKRSTVVGSPLSALPVSPVLSDGKKSRSKKKEESADPIVTTPTKRGEKDEEMPSGSKTSPSKKSRPRLLLKLKLPNKSRSSSVADFTATPDADGEEEMEGGEDDEYSIMDDMEASSSPLTASLLGTPLSTTTTSVKKTTTTKRDKRRGKATKPSLKKWKRMAIPHMGFIELNEKRVESVRLTCAAAIDSILFEICQDGIQKSTLSNREQASELSRLSAAKRRAIQPPLPPGVARPRPAPFVIPPREERTKRIRHAPQSKEYDNLAVALSASTELAPVPSFQTAAAIVEKRPSERRKESRQDAATKKASMVPIEVAPIKDVEVAPVEKPKKEKKRDKEKEVATTKITFDEFVRQKAYDMERMPGRVLRDTNDFFYREIFTDDSGLPDHDSMEDDVDVEAFTTPLPDEYKSVGSSGFIGVIAEATATKLLEALPRPTPYPDEDDEDERDEREWMEDDMKKALSHHSKERRKLVEDALRVINSQRSANLAIHGTKGEQDMLYTTHVTHAYRMRELMPVFSEFRTGETTWLHRSLIRLLPSFLLPVYLEIIRFIRYIESKLPNLLTKSLMERGVDAEWDALFEQVETDEDRTEPMLNGSQPATSGTSLRPITSNDDVNETVESVIKTIEEKEEKTVDVPAVDDVPAVVSPDSDQGLMIDEEPSQEEKEAAAAGAAAVATEGVAAPAAETEGQQRDGVILEGEVKVEEVKKADLVSVCSILSAITEKRLKEANAETINDSFNQGKMDDVIPMLVLPYFDVDDASDDFVKKNRPCDSVYRLVRYATSSPKEFSPIKPRLPIGECTVAEAMDKAIEYVVNEVRIAVKNKGNRRVVLFGWGISCYINLRVAQLMHGISAIVNFAFPLRTADGWRGTPDDDINLTYCPTLFVMGDEADDFDAIELLHLRMNMIQPSGALIMGNADSQLNVSSHRLSRERISQKVASRLMLEQVIEFINMPANQLERAKLVPCQLNNIYAVEPTAMKAFSGQEAQQAQVTGGGRRPSNYTAAVPIDTPGMTAAQSLHRRQQQAAAEEKRRKRSRMEEQTTVAGRLASSIASSAAPITKRSRTDDLPGSSRGGRIAEFRLSVPGPSPLASPALNSPGGYRMNRPAILGHGHHHNPYHYYGGMQPSPLGGPSTSAASGMLLQTATTRPANAAAAAPSPRGPLDPASISLA</sequence>
<evidence type="ECO:0000259" key="2">
    <source>
        <dbReference type="Pfam" id="PF23154"/>
    </source>
</evidence>
<feature type="compositionally biased region" description="Basic and acidic residues" evidence="1">
    <location>
        <begin position="1298"/>
        <end position="1314"/>
    </location>
</feature>